<evidence type="ECO:0000313" key="3">
    <source>
        <dbReference type="Proteomes" id="UP000031631"/>
    </source>
</evidence>
<dbReference type="AlphaFoldDB" id="A0A7U6GJX5"/>
<dbReference type="KEGG" id="tbn:TBH_C2030"/>
<dbReference type="Pfam" id="PF13671">
    <property type="entry name" value="AAA_33"/>
    <property type="match status" value="1"/>
</dbReference>
<evidence type="ECO:0000313" key="2">
    <source>
        <dbReference type="EMBL" id="BAO44944.1"/>
    </source>
</evidence>
<evidence type="ECO:0000259" key="1">
    <source>
        <dbReference type="Pfam" id="PF01636"/>
    </source>
</evidence>
<protein>
    <recommendedName>
        <fullName evidence="1">Aminoglycoside phosphotransferase domain-containing protein</fullName>
    </recommendedName>
</protein>
<dbReference type="InterPro" id="IPR027417">
    <property type="entry name" value="P-loop_NTPase"/>
</dbReference>
<dbReference type="Gene3D" id="3.40.50.300">
    <property type="entry name" value="P-loop containing nucleotide triphosphate hydrolases"/>
    <property type="match status" value="1"/>
</dbReference>
<dbReference type="Pfam" id="PF01636">
    <property type="entry name" value="APH"/>
    <property type="match status" value="1"/>
</dbReference>
<dbReference type="Gene3D" id="3.90.1200.10">
    <property type="match status" value="1"/>
</dbReference>
<dbReference type="Proteomes" id="UP000031631">
    <property type="component" value="Chromosome"/>
</dbReference>
<proteinExistence type="predicted"/>
<name>A0A7U6GJX5_9GAMM</name>
<dbReference type="InterPro" id="IPR011009">
    <property type="entry name" value="Kinase-like_dom_sf"/>
</dbReference>
<dbReference type="EMBL" id="AP012273">
    <property type="protein sequence ID" value="BAO44944.1"/>
    <property type="molecule type" value="Genomic_DNA"/>
</dbReference>
<dbReference type="InterPro" id="IPR002575">
    <property type="entry name" value="Aminoglycoside_PTrfase"/>
</dbReference>
<reference evidence="2 3" key="1">
    <citation type="journal article" date="2014" name="PLoS ONE">
        <title>Physiological and genomic features of a novel sulfur-oxidizing gammaproteobacterium belonging to a previously uncultivated symbiotic lineage isolated from a hydrothermal vent.</title>
        <authorList>
            <person name="Nunoura T."/>
            <person name="Takaki Y."/>
            <person name="Kazama H."/>
            <person name="Kakuta J."/>
            <person name="Shimamura S."/>
            <person name="Makita H."/>
            <person name="Hirai M."/>
            <person name="Miyazaki M."/>
            <person name="Takai K."/>
        </authorList>
    </citation>
    <scope>NUCLEOTIDE SEQUENCE [LARGE SCALE GENOMIC DNA]</scope>
    <source>
        <strain evidence="2 3">Hiromi1</strain>
    </source>
</reference>
<keyword evidence="3" id="KW-1185">Reference proteome</keyword>
<accession>A0A7U6GJX5</accession>
<dbReference type="PANTHER" id="PTHR43883:SF1">
    <property type="entry name" value="GLUCONOKINASE"/>
    <property type="match status" value="1"/>
</dbReference>
<gene>
    <name evidence="2" type="ORF">TBH_C2030</name>
</gene>
<feature type="domain" description="Aminoglycoside phosphotransferase" evidence="1">
    <location>
        <begin position="138"/>
        <end position="296"/>
    </location>
</feature>
<organism evidence="2 3">
    <name type="scientific">Thiolapillus brandeum</name>
    <dbReference type="NCBI Taxonomy" id="1076588"/>
    <lineage>
        <taxon>Bacteria</taxon>
        <taxon>Pseudomonadati</taxon>
        <taxon>Pseudomonadota</taxon>
        <taxon>Gammaproteobacteria</taxon>
        <taxon>Chromatiales</taxon>
        <taxon>Sedimenticolaceae</taxon>
        <taxon>Thiolapillus</taxon>
    </lineage>
</organism>
<sequence length="526" mass="59371">MPVDAFLIRSAMPSAEQTSMISSLMESSSLDGKPSERLLVETHISWVILAGDFAYKIKKPVDLGFLDFSTLENRHRCCEEELRLNLRLAPEYYLEVVPITRTKTEWQLQGSGRVVEYAVKMKRFDTRQQLDVLASRGELSAVQIDAVASLLAEFHRSRAEVSRTRGTAAQVCGPARDNFSHIARLRGDTLPSAFRQLQAWNEQACKNHSSFMELRREQGWIRECHGDLHLGNMAWVDDKPLIFDAIEFNPDLRWIDTLSETAFLVMDLCARGEAPLAWRFLNHYLEYTGDYQGLRLLPFYLVYRAMVRAKIAAIRCSQLQAGEEKDAADQEFSRYLALALDFSRSVLPQLVITHGLSGSGKSTFSAGLVEKAGFIRIRSDVERKRLFDLEAQTPTRAAPLSGIYTPGASEKVYEKLLDLAAAVLDAGFNVVVDAAFLQEHQRTPFRALARDRRLRFSPVILRASPEELRERVARRKNDVSDADLAVLEHQLAGYVELSPGEQEYALVVDTGLSWDWDGILSDLGLR</sequence>
<dbReference type="InterPro" id="IPR052732">
    <property type="entry name" value="Cell-binding_unc_protein"/>
</dbReference>
<dbReference type="PANTHER" id="PTHR43883">
    <property type="entry name" value="SLR0207 PROTEIN"/>
    <property type="match status" value="1"/>
</dbReference>
<dbReference type="SUPFAM" id="SSF56112">
    <property type="entry name" value="Protein kinase-like (PK-like)"/>
    <property type="match status" value="1"/>
</dbReference>
<dbReference type="SUPFAM" id="SSF52540">
    <property type="entry name" value="P-loop containing nucleoside triphosphate hydrolases"/>
    <property type="match status" value="1"/>
</dbReference>